<dbReference type="NCBIfam" id="TIGR01726">
    <property type="entry name" value="HEQRo_perm_3TM"/>
    <property type="match status" value="1"/>
</dbReference>
<feature type="transmembrane region" description="Helical" evidence="10">
    <location>
        <begin position="114"/>
        <end position="138"/>
    </location>
</feature>
<keyword evidence="6 10" id="KW-0812">Transmembrane</keyword>
<evidence type="ECO:0000256" key="8">
    <source>
        <dbReference type="ARBA" id="ARBA00022989"/>
    </source>
</evidence>
<dbReference type="CDD" id="cd06261">
    <property type="entry name" value="TM_PBP2"/>
    <property type="match status" value="1"/>
</dbReference>
<dbReference type="Gene3D" id="1.10.3720.10">
    <property type="entry name" value="MetI-like"/>
    <property type="match status" value="1"/>
</dbReference>
<dbReference type="InterPro" id="IPR010065">
    <property type="entry name" value="AA_ABC_transptr_permease_3TM"/>
</dbReference>
<evidence type="ECO:0000256" key="5">
    <source>
        <dbReference type="ARBA" id="ARBA00022475"/>
    </source>
</evidence>
<feature type="domain" description="ABC transmembrane type-1" evidence="11">
    <location>
        <begin position="69"/>
        <end position="285"/>
    </location>
</feature>
<feature type="transmembrane region" description="Helical" evidence="10">
    <location>
        <begin position="12"/>
        <end position="33"/>
    </location>
</feature>
<gene>
    <name evidence="12" type="ORF">JYU06_04165</name>
</gene>
<feature type="transmembrane region" description="Helical" evidence="10">
    <location>
        <begin position="75"/>
        <end position="93"/>
    </location>
</feature>
<dbReference type="InterPro" id="IPR043429">
    <property type="entry name" value="ArtM/GltK/GlnP/TcyL/YhdX-like"/>
</dbReference>
<evidence type="ECO:0000256" key="3">
    <source>
        <dbReference type="ARBA" id="ARBA00010072"/>
    </source>
</evidence>
<reference evidence="12 13" key="1">
    <citation type="submission" date="2021-02" db="EMBL/GenBank/DDBJ databases">
        <title>Activity-based single-cell genomes from oceanic crustal fluid captures similar information to metagenomic and metatranscriptomic surveys with orders of magnitude less sampling.</title>
        <authorList>
            <person name="D'Angelo T.S."/>
            <person name="Orcutt B.N."/>
        </authorList>
    </citation>
    <scope>NUCLEOTIDE SEQUENCE [LARGE SCALE GENOMIC DNA]</scope>
    <source>
        <strain evidence="12">AH-315-G02</strain>
    </source>
</reference>
<evidence type="ECO:0000256" key="6">
    <source>
        <dbReference type="ARBA" id="ARBA00022692"/>
    </source>
</evidence>
<dbReference type="SUPFAM" id="SSF161098">
    <property type="entry name" value="MetI-like"/>
    <property type="match status" value="1"/>
</dbReference>
<comment type="function">
    <text evidence="1">Part of the binding-protein-dependent transport system for glutamine; probably responsible for the translocation of the substrate across the membrane.</text>
</comment>
<keyword evidence="5" id="KW-1003">Cell membrane</keyword>
<evidence type="ECO:0000256" key="1">
    <source>
        <dbReference type="ARBA" id="ARBA00003159"/>
    </source>
</evidence>
<dbReference type="EMBL" id="JAFITO010000040">
    <property type="protein sequence ID" value="MBN4068698.1"/>
    <property type="molecule type" value="Genomic_DNA"/>
</dbReference>
<evidence type="ECO:0000259" key="11">
    <source>
        <dbReference type="PROSITE" id="PS50928"/>
    </source>
</evidence>
<dbReference type="InterPro" id="IPR000515">
    <property type="entry name" value="MetI-like"/>
</dbReference>
<sequence length="296" mass="33880">MTGVYLIKKRTTVLDIVVTATLLFFLGFVTYRVSVGLNYHWDWGVIPNYLFRWDVDKGRWVSNILIDGLLTTIRLSVWATLFATLIGVLMGILRTRKRLLFRLIGRSYVELIRNIPPLVLVFIFYFFVSDQLMLLLGVDEFIRNRTGLTAKWFSILVAPPELFTPFISGILTVALFQGAYIAEIVRAGIQSVDNEQWEASAALGLTWLQQMRFIVLPQAARRVLPPLTNEFINTIKYSSIVSIISIQELTFQGMQVMSSTQRTNEVWLTISFMYFLLCFSVSLVARHLEISMAEVS</sequence>
<feature type="transmembrane region" description="Helical" evidence="10">
    <location>
        <begin position="266"/>
        <end position="285"/>
    </location>
</feature>
<evidence type="ECO:0000256" key="4">
    <source>
        <dbReference type="ARBA" id="ARBA00022448"/>
    </source>
</evidence>
<keyword evidence="7" id="KW-0029">Amino-acid transport</keyword>
<evidence type="ECO:0000313" key="13">
    <source>
        <dbReference type="Proteomes" id="UP000717534"/>
    </source>
</evidence>
<keyword evidence="13" id="KW-1185">Reference proteome</keyword>
<dbReference type="Pfam" id="PF00528">
    <property type="entry name" value="BPD_transp_1"/>
    <property type="match status" value="1"/>
</dbReference>
<keyword evidence="9 10" id="KW-0472">Membrane</keyword>
<dbReference type="Proteomes" id="UP000717534">
    <property type="component" value="Unassembled WGS sequence"/>
</dbReference>
<evidence type="ECO:0000256" key="9">
    <source>
        <dbReference type="ARBA" id="ARBA00023136"/>
    </source>
</evidence>
<evidence type="ECO:0000256" key="7">
    <source>
        <dbReference type="ARBA" id="ARBA00022970"/>
    </source>
</evidence>
<protein>
    <submittedName>
        <fullName evidence="12">Amino acid ABC transporter permease</fullName>
    </submittedName>
</protein>
<keyword evidence="8 10" id="KW-1133">Transmembrane helix</keyword>
<feature type="transmembrane region" description="Helical" evidence="10">
    <location>
        <begin position="162"/>
        <end position="182"/>
    </location>
</feature>
<comment type="subcellular location">
    <subcellularLocation>
        <location evidence="2">Cell inner membrane</location>
        <topology evidence="2">Multi-pass membrane protein</topology>
    </subcellularLocation>
    <subcellularLocation>
        <location evidence="10">Cell membrane</location>
        <topology evidence="10">Multi-pass membrane protein</topology>
    </subcellularLocation>
</comment>
<dbReference type="PROSITE" id="PS50928">
    <property type="entry name" value="ABC_TM1"/>
    <property type="match status" value="1"/>
</dbReference>
<evidence type="ECO:0000256" key="2">
    <source>
        <dbReference type="ARBA" id="ARBA00004429"/>
    </source>
</evidence>
<organism evidence="12 13">
    <name type="scientific">Desulfotalea psychrophila</name>
    <dbReference type="NCBI Taxonomy" id="84980"/>
    <lineage>
        <taxon>Bacteria</taxon>
        <taxon>Pseudomonadati</taxon>
        <taxon>Thermodesulfobacteriota</taxon>
        <taxon>Desulfobulbia</taxon>
        <taxon>Desulfobulbales</taxon>
        <taxon>Desulfocapsaceae</taxon>
        <taxon>Desulfotalea</taxon>
    </lineage>
</organism>
<accession>A0ABS3AUC6</accession>
<dbReference type="PANTHER" id="PTHR30614">
    <property type="entry name" value="MEMBRANE COMPONENT OF AMINO ACID ABC TRANSPORTER"/>
    <property type="match status" value="1"/>
</dbReference>
<evidence type="ECO:0000256" key="10">
    <source>
        <dbReference type="RuleBase" id="RU363032"/>
    </source>
</evidence>
<proteinExistence type="inferred from homology"/>
<comment type="similarity">
    <text evidence="3">Belongs to the binding-protein-dependent transport system permease family. HisMQ subfamily.</text>
</comment>
<dbReference type="PANTHER" id="PTHR30614:SF20">
    <property type="entry name" value="GLUTAMINE TRANSPORT SYSTEM PERMEASE PROTEIN GLNP"/>
    <property type="match status" value="1"/>
</dbReference>
<evidence type="ECO:0000313" key="12">
    <source>
        <dbReference type="EMBL" id="MBN4068698.1"/>
    </source>
</evidence>
<dbReference type="InterPro" id="IPR035906">
    <property type="entry name" value="MetI-like_sf"/>
</dbReference>
<name>A0ABS3AUC6_9BACT</name>
<comment type="caution">
    <text evidence="12">The sequence shown here is derived from an EMBL/GenBank/DDBJ whole genome shotgun (WGS) entry which is preliminary data.</text>
</comment>
<keyword evidence="4 10" id="KW-0813">Transport</keyword>